<accession>A0A4R6UKB0</accession>
<gene>
    <name evidence="4" type="ORF">EV696_12834</name>
</gene>
<dbReference type="InterPro" id="IPR014958">
    <property type="entry name" value="DGC"/>
</dbReference>
<name>A0A4R6UKB0_9GAMM</name>
<dbReference type="EMBL" id="SNYM01000028">
    <property type="protein sequence ID" value="TDQ43634.1"/>
    <property type="molecule type" value="Genomic_DNA"/>
</dbReference>
<evidence type="ECO:0000259" key="3">
    <source>
        <dbReference type="PROSITE" id="PS51168"/>
    </source>
</evidence>
<protein>
    <recommendedName>
        <fullName evidence="1">chorismate mutase</fullName>
        <ecNumber evidence="1">5.4.99.5</ecNumber>
    </recommendedName>
</protein>
<comment type="caution">
    <text evidence="4">The sequence shown here is derived from an EMBL/GenBank/DDBJ whole genome shotgun (WGS) entry which is preliminary data.</text>
</comment>
<dbReference type="GO" id="GO:0004106">
    <property type="term" value="F:chorismate mutase activity"/>
    <property type="evidence" value="ECO:0007669"/>
    <property type="project" value="UniProtKB-EC"/>
</dbReference>
<dbReference type="GO" id="GO:0046417">
    <property type="term" value="P:chorismate metabolic process"/>
    <property type="evidence" value="ECO:0007669"/>
    <property type="project" value="InterPro"/>
</dbReference>
<keyword evidence="2" id="KW-0413">Isomerase</keyword>
<feature type="domain" description="Chorismate mutase" evidence="3">
    <location>
        <begin position="1"/>
        <end position="87"/>
    </location>
</feature>
<dbReference type="AlphaFoldDB" id="A0A4R6UKB0"/>
<dbReference type="InterPro" id="IPR036263">
    <property type="entry name" value="Chorismate_II_sf"/>
</dbReference>
<dbReference type="Proteomes" id="UP000295375">
    <property type="component" value="Unassembled WGS sequence"/>
</dbReference>
<proteinExistence type="predicted"/>
<keyword evidence="5" id="KW-1185">Reference proteome</keyword>
<dbReference type="InterPro" id="IPR002701">
    <property type="entry name" value="CM_II_prokaryot"/>
</dbReference>
<dbReference type="PROSITE" id="PS51168">
    <property type="entry name" value="CHORISMATE_MUT_2"/>
    <property type="match status" value="1"/>
</dbReference>
<dbReference type="SMART" id="SM00830">
    <property type="entry name" value="CM_2"/>
    <property type="match status" value="1"/>
</dbReference>
<dbReference type="InterPro" id="IPR036979">
    <property type="entry name" value="CM_dom_sf"/>
</dbReference>
<dbReference type="Pfam" id="PF08859">
    <property type="entry name" value="DGC"/>
    <property type="match status" value="1"/>
</dbReference>
<evidence type="ECO:0000256" key="2">
    <source>
        <dbReference type="ARBA" id="ARBA00023235"/>
    </source>
</evidence>
<organism evidence="4 5">
    <name type="scientific">Permianibacter aggregans</name>
    <dbReference type="NCBI Taxonomy" id="1510150"/>
    <lineage>
        <taxon>Bacteria</taxon>
        <taxon>Pseudomonadati</taxon>
        <taxon>Pseudomonadota</taxon>
        <taxon>Gammaproteobacteria</taxon>
        <taxon>Pseudomonadales</taxon>
        <taxon>Pseudomonadaceae</taxon>
        <taxon>Permianibacter</taxon>
    </lineage>
</organism>
<dbReference type="GO" id="GO:0009697">
    <property type="term" value="P:salicylic acid biosynthetic process"/>
    <property type="evidence" value="ECO:0007669"/>
    <property type="project" value="TreeGrafter"/>
</dbReference>
<dbReference type="Pfam" id="PF01817">
    <property type="entry name" value="CM_2"/>
    <property type="match status" value="1"/>
</dbReference>
<evidence type="ECO:0000313" key="5">
    <source>
        <dbReference type="Proteomes" id="UP000295375"/>
    </source>
</evidence>
<reference evidence="4 5" key="1">
    <citation type="submission" date="2019-03" db="EMBL/GenBank/DDBJ databases">
        <title>Genomic Encyclopedia of Type Strains, Phase IV (KMG-IV): sequencing the most valuable type-strain genomes for metagenomic binning, comparative biology and taxonomic classification.</title>
        <authorList>
            <person name="Goeker M."/>
        </authorList>
    </citation>
    <scope>NUCLEOTIDE SEQUENCE [LARGE SCALE GENOMIC DNA]</scope>
    <source>
        <strain evidence="4 5">DSM 103792</strain>
    </source>
</reference>
<sequence>MNLDVLRQQIDQLDQQIIVLLAERLAIVKAIADCKARVEDIQAYERLLPMLAARKVMAEAHQLDGDFVARLFEQIAQHAMTLQRERMAAGGKQPQPSEKPTVYSCSGCSSAAQLANDVAVSLDREGMATMSCIAGVGGDVKSLVRKATAGKPILAIDGCALACVRKSLQRHGVKPDAHVVLSELGVGKRQHQSYTSEESLRVRAQLIPVVQQLASTHGT</sequence>
<dbReference type="PANTHER" id="PTHR38041:SF1">
    <property type="entry name" value="CHORISMATE MUTASE"/>
    <property type="match status" value="1"/>
</dbReference>
<evidence type="ECO:0000313" key="4">
    <source>
        <dbReference type="EMBL" id="TDQ43634.1"/>
    </source>
</evidence>
<dbReference type="Gene3D" id="1.20.59.10">
    <property type="entry name" value="Chorismate mutase"/>
    <property type="match status" value="1"/>
</dbReference>
<dbReference type="PANTHER" id="PTHR38041">
    <property type="entry name" value="CHORISMATE MUTASE"/>
    <property type="match status" value="1"/>
</dbReference>
<evidence type="ECO:0000256" key="1">
    <source>
        <dbReference type="ARBA" id="ARBA00012404"/>
    </source>
</evidence>
<dbReference type="SUPFAM" id="SSF48600">
    <property type="entry name" value="Chorismate mutase II"/>
    <property type="match status" value="1"/>
</dbReference>
<dbReference type="EC" id="5.4.99.5" evidence="1"/>
<dbReference type="InterPro" id="IPR051331">
    <property type="entry name" value="Chorismate_mutase-related"/>
</dbReference>